<evidence type="ECO:0000256" key="10">
    <source>
        <dbReference type="ARBA" id="ARBA00023186"/>
    </source>
</evidence>
<dbReference type="NCBIfam" id="NF002353">
    <property type="entry name" value="PRK01318.1-4"/>
    <property type="match status" value="1"/>
</dbReference>
<evidence type="ECO:0000256" key="6">
    <source>
        <dbReference type="ARBA" id="ARBA00022692"/>
    </source>
</evidence>
<comment type="similarity">
    <text evidence="2 13">Belongs to the OXA1/ALB3/YidC family. Type 1 subfamily.</text>
</comment>
<dbReference type="NCBIfam" id="TIGR03592">
    <property type="entry name" value="yidC_oxa1_cterm"/>
    <property type="match status" value="1"/>
</dbReference>
<evidence type="ECO:0000256" key="8">
    <source>
        <dbReference type="ARBA" id="ARBA00022989"/>
    </source>
</evidence>
<accession>A0A255YEG4</accession>
<feature type="transmembrane region" description="Helical" evidence="13">
    <location>
        <begin position="423"/>
        <end position="443"/>
    </location>
</feature>
<dbReference type="GO" id="GO:0051205">
    <property type="term" value="P:protein insertion into membrane"/>
    <property type="evidence" value="ECO:0007669"/>
    <property type="project" value="TreeGrafter"/>
</dbReference>
<evidence type="ECO:0000256" key="12">
    <source>
        <dbReference type="ARBA" id="ARBA00033342"/>
    </source>
</evidence>
<evidence type="ECO:0000256" key="14">
    <source>
        <dbReference type="SAM" id="MobiDB-lite"/>
    </source>
</evidence>
<sequence>MPQDNQSPDTKNIVLAVVLSSLVLIGWTFLSDRFLPAPAAPAATATAVPAAAAPAGSAPAVTGQGAIVSQAAALAASPRVAIDTPRLKGSINLVGGRFDDLVLPGYRQTLDKASPPVRLFAPSRTADAQFAQFGWTGAVAPPAGALWTADRPTLTPATPVTLTYTSPQGLTFRQKISVDSDYLFTVEQSIENRSAAPVSLAPYGLVSRRGEAAAAETNVHVGPVAVLDDMLKDTDLEFAKLKDEGPQRFNATGGWLGLTEKYWLAASVPDQKAKIAASFQYAAGQYQADWLAGAITVPAGARIATTSRLFAGAKEVNLLDRYTEAGIPRLDKAVSWGWFEIIAKPIFTLLDFLFKLTQNFGVAIIGLTLIVRALMFPVANKQYESMAKMRLIGPRMKAIQEKYGDDKLRAQQEIMAIYKTEKVNPLAGCLPILLQIPIFYALYKTLLISIEMRHQPFVLWLHDLSAPDPLTPLNLFGLIAWQPPAFIALGVLPIFLGFTMWLQQKLSPATMDPVQQQVFALMPWLFMFFMAPFAAGLQLYWCVNNLVSIAQQLYMNRKYPTPATPPAAAVIDVKPNPAPRPTPNPPANRRRKK</sequence>
<evidence type="ECO:0000259" key="16">
    <source>
        <dbReference type="Pfam" id="PF14849"/>
    </source>
</evidence>
<proteinExistence type="inferred from homology"/>
<evidence type="ECO:0000256" key="2">
    <source>
        <dbReference type="ARBA" id="ARBA00010527"/>
    </source>
</evidence>
<dbReference type="InterPro" id="IPR001708">
    <property type="entry name" value="YidC/ALB3/OXA1/COX18"/>
</dbReference>
<dbReference type="EMBL" id="NOXT01000113">
    <property type="protein sequence ID" value="OYQ27642.1"/>
    <property type="molecule type" value="Genomic_DNA"/>
</dbReference>
<keyword evidence="4 13" id="KW-0813">Transport</keyword>
<dbReference type="HAMAP" id="MF_01810">
    <property type="entry name" value="YidC_type1"/>
    <property type="match status" value="1"/>
</dbReference>
<dbReference type="InterPro" id="IPR028053">
    <property type="entry name" value="Membr_insert_YidC_N"/>
</dbReference>
<dbReference type="NCBIfam" id="TIGR03593">
    <property type="entry name" value="yidC_nterm"/>
    <property type="match status" value="1"/>
</dbReference>
<evidence type="ECO:0000259" key="15">
    <source>
        <dbReference type="Pfam" id="PF02096"/>
    </source>
</evidence>
<feature type="transmembrane region" description="Helical" evidence="13">
    <location>
        <begin position="360"/>
        <end position="380"/>
    </location>
</feature>
<evidence type="ECO:0000256" key="9">
    <source>
        <dbReference type="ARBA" id="ARBA00023136"/>
    </source>
</evidence>
<dbReference type="InterPro" id="IPR019998">
    <property type="entry name" value="Membr_insert_YidC"/>
</dbReference>
<dbReference type="PRINTS" id="PR01900">
    <property type="entry name" value="YIDCPROTEIN"/>
</dbReference>
<comment type="caution">
    <text evidence="17">The sequence shown here is derived from an EMBL/GenBank/DDBJ whole genome shotgun (WGS) entry which is preliminary data.</text>
</comment>
<evidence type="ECO:0000256" key="4">
    <source>
        <dbReference type="ARBA" id="ARBA00022448"/>
    </source>
</evidence>
<dbReference type="PRINTS" id="PR00701">
    <property type="entry name" value="60KDINNERMP"/>
</dbReference>
<dbReference type="InterPro" id="IPR047196">
    <property type="entry name" value="YidC_ALB_C"/>
</dbReference>
<evidence type="ECO:0000256" key="7">
    <source>
        <dbReference type="ARBA" id="ARBA00022927"/>
    </source>
</evidence>
<dbReference type="GO" id="GO:0032977">
    <property type="term" value="F:membrane insertase activity"/>
    <property type="evidence" value="ECO:0007669"/>
    <property type="project" value="InterPro"/>
</dbReference>
<evidence type="ECO:0000256" key="1">
    <source>
        <dbReference type="ARBA" id="ARBA00004429"/>
    </source>
</evidence>
<dbReference type="Proteomes" id="UP000216991">
    <property type="component" value="Unassembled WGS sequence"/>
</dbReference>
<feature type="domain" description="Membrane insertase YidC/Oxa/ALB C-terminal" evidence="15">
    <location>
        <begin position="360"/>
        <end position="557"/>
    </location>
</feature>
<feature type="domain" description="Membrane insertase YidC N-terminal" evidence="16">
    <location>
        <begin position="79"/>
        <end position="349"/>
    </location>
</feature>
<keyword evidence="18" id="KW-1185">Reference proteome</keyword>
<feature type="region of interest" description="Disordered" evidence="14">
    <location>
        <begin position="566"/>
        <end position="593"/>
    </location>
</feature>
<keyword evidence="9 13" id="KW-0472">Membrane</keyword>
<organism evidence="17 18">
    <name type="scientific">Sandarakinorhabdus cyanobacteriorum</name>
    <dbReference type="NCBI Taxonomy" id="1981098"/>
    <lineage>
        <taxon>Bacteria</taxon>
        <taxon>Pseudomonadati</taxon>
        <taxon>Pseudomonadota</taxon>
        <taxon>Alphaproteobacteria</taxon>
        <taxon>Sphingomonadales</taxon>
        <taxon>Sphingosinicellaceae</taxon>
        <taxon>Sandarakinorhabdus</taxon>
    </lineage>
</organism>
<feature type="transmembrane region" description="Helical" evidence="13">
    <location>
        <begin position="518"/>
        <end position="541"/>
    </location>
</feature>
<name>A0A255YEG4_9SPHN</name>
<evidence type="ECO:0000256" key="5">
    <source>
        <dbReference type="ARBA" id="ARBA00022475"/>
    </source>
</evidence>
<protein>
    <recommendedName>
        <fullName evidence="3 13">Membrane protein insertase YidC</fullName>
    </recommendedName>
    <alternativeName>
        <fullName evidence="12 13">Foldase YidC</fullName>
    </alternativeName>
    <alternativeName>
        <fullName evidence="11 13">Membrane integrase YidC</fullName>
    </alternativeName>
    <alternativeName>
        <fullName evidence="13">Membrane protein YidC</fullName>
    </alternativeName>
</protein>
<dbReference type="InterPro" id="IPR038221">
    <property type="entry name" value="YidC_periplasmic_sf"/>
</dbReference>
<feature type="transmembrane region" description="Helical" evidence="13">
    <location>
        <begin position="12"/>
        <end position="30"/>
    </location>
</feature>
<dbReference type="PANTHER" id="PTHR12428">
    <property type="entry name" value="OXA1"/>
    <property type="match status" value="1"/>
</dbReference>
<dbReference type="PANTHER" id="PTHR12428:SF65">
    <property type="entry name" value="CYTOCHROME C OXIDASE ASSEMBLY PROTEIN COX18, MITOCHONDRIAL"/>
    <property type="match status" value="1"/>
</dbReference>
<evidence type="ECO:0000256" key="11">
    <source>
        <dbReference type="ARBA" id="ARBA00033245"/>
    </source>
</evidence>
<comment type="subunit">
    <text evidence="13">Interacts with the Sec translocase complex via SecD. Specifically interacts with transmembrane segments of nascent integral membrane proteins during membrane integration.</text>
</comment>
<keyword evidence="10 13" id="KW-0143">Chaperone</keyword>
<evidence type="ECO:0000313" key="17">
    <source>
        <dbReference type="EMBL" id="OYQ27642.1"/>
    </source>
</evidence>
<dbReference type="Pfam" id="PF14849">
    <property type="entry name" value="YidC_periplas"/>
    <property type="match status" value="1"/>
</dbReference>
<keyword evidence="6 13" id="KW-0812">Transmembrane</keyword>
<dbReference type="CDD" id="cd20070">
    <property type="entry name" value="5TM_YidC_Alb3"/>
    <property type="match status" value="1"/>
</dbReference>
<comment type="function">
    <text evidence="13">Required for the insertion and/or proper folding and/or complex formation of integral membrane proteins into the membrane. Involved in integration of membrane proteins that insert both dependently and independently of the Sec translocase complex, as well as at least some lipoproteins. Aids folding of multispanning membrane proteins.</text>
</comment>
<keyword evidence="5 13" id="KW-1003">Cell membrane</keyword>
<dbReference type="GO" id="GO:0005886">
    <property type="term" value="C:plasma membrane"/>
    <property type="evidence" value="ECO:0007669"/>
    <property type="project" value="UniProtKB-SubCell"/>
</dbReference>
<dbReference type="AlphaFoldDB" id="A0A255YEG4"/>
<evidence type="ECO:0000256" key="3">
    <source>
        <dbReference type="ARBA" id="ARBA00015325"/>
    </source>
</evidence>
<evidence type="ECO:0000256" key="13">
    <source>
        <dbReference type="HAMAP-Rule" id="MF_01810"/>
    </source>
</evidence>
<dbReference type="OrthoDB" id="9780552at2"/>
<dbReference type="GO" id="GO:0015031">
    <property type="term" value="P:protein transport"/>
    <property type="evidence" value="ECO:0007669"/>
    <property type="project" value="UniProtKB-KW"/>
</dbReference>
<dbReference type="CDD" id="cd19961">
    <property type="entry name" value="EcYidC-like_peri"/>
    <property type="match status" value="1"/>
</dbReference>
<keyword evidence="8 13" id="KW-1133">Transmembrane helix</keyword>
<keyword evidence="7 13" id="KW-0653">Protein transport</keyword>
<feature type="transmembrane region" description="Helical" evidence="13">
    <location>
        <begin position="475"/>
        <end position="498"/>
    </location>
</feature>
<dbReference type="Pfam" id="PF02096">
    <property type="entry name" value="60KD_IMP"/>
    <property type="match status" value="1"/>
</dbReference>
<feature type="compositionally biased region" description="Pro residues" evidence="14">
    <location>
        <begin position="576"/>
        <end position="586"/>
    </location>
</feature>
<evidence type="ECO:0000313" key="18">
    <source>
        <dbReference type="Proteomes" id="UP000216991"/>
    </source>
</evidence>
<dbReference type="Gene3D" id="2.70.98.90">
    <property type="match status" value="1"/>
</dbReference>
<comment type="subcellular location">
    <subcellularLocation>
        <location evidence="1">Cell inner membrane</location>
        <topology evidence="1">Multi-pass membrane protein</topology>
    </subcellularLocation>
    <subcellularLocation>
        <location evidence="13">Cell membrane</location>
        <topology evidence="13">Multi-pass membrane protein</topology>
    </subcellularLocation>
</comment>
<dbReference type="RefSeq" id="WP_094473958.1">
    <property type="nucleotide sequence ID" value="NZ_NOXT01000113.1"/>
</dbReference>
<reference evidence="17 18" key="1">
    <citation type="submission" date="2017-07" db="EMBL/GenBank/DDBJ databases">
        <title>Sandarakinorhabdus cyanobacteriorum sp. nov., a novel bacterium isolated from cyanobacterial aggregates in a eutrophic lake.</title>
        <authorList>
            <person name="Cai H."/>
        </authorList>
    </citation>
    <scope>NUCLEOTIDE SEQUENCE [LARGE SCALE GENOMIC DNA]</scope>
    <source>
        <strain evidence="17 18">TH057</strain>
    </source>
</reference>
<gene>
    <name evidence="13" type="primary">yidC</name>
    <name evidence="17" type="ORF">CHU93_10270</name>
</gene>
<dbReference type="InterPro" id="IPR028055">
    <property type="entry name" value="YidC/Oxa/ALB_C"/>
</dbReference>